<organism evidence="2 3">
    <name type="scientific">Mycobacterium asiaticum</name>
    <dbReference type="NCBI Taxonomy" id="1790"/>
    <lineage>
        <taxon>Bacteria</taxon>
        <taxon>Bacillati</taxon>
        <taxon>Actinomycetota</taxon>
        <taxon>Actinomycetes</taxon>
        <taxon>Mycobacteriales</taxon>
        <taxon>Mycobacteriaceae</taxon>
        <taxon>Mycobacterium</taxon>
    </lineage>
</organism>
<evidence type="ECO:0000313" key="2">
    <source>
        <dbReference type="EMBL" id="OBK24803.1"/>
    </source>
</evidence>
<dbReference type="OrthoDB" id="123178at2"/>
<name>A0A1A3NRW0_MYCAS</name>
<dbReference type="Proteomes" id="UP000093928">
    <property type="component" value="Unassembled WGS sequence"/>
</dbReference>
<gene>
    <name evidence="2" type="ORF">A5634_02415</name>
</gene>
<evidence type="ECO:0000256" key="1">
    <source>
        <dbReference type="SAM" id="MobiDB-lite"/>
    </source>
</evidence>
<proteinExistence type="predicted"/>
<feature type="compositionally biased region" description="Basic and acidic residues" evidence="1">
    <location>
        <begin position="1"/>
        <end position="10"/>
    </location>
</feature>
<dbReference type="AlphaFoldDB" id="A0A1A3NRW0"/>
<dbReference type="EMBL" id="LZLS01000153">
    <property type="protein sequence ID" value="OBK24803.1"/>
    <property type="molecule type" value="Genomic_DNA"/>
</dbReference>
<dbReference type="RefSeq" id="WP_065144980.1">
    <property type="nucleotide sequence ID" value="NZ_LZLS01000153.1"/>
</dbReference>
<feature type="compositionally biased region" description="Low complexity" evidence="1">
    <location>
        <begin position="13"/>
        <end position="25"/>
    </location>
</feature>
<reference evidence="2 3" key="1">
    <citation type="submission" date="2016-06" db="EMBL/GenBank/DDBJ databases">
        <authorList>
            <person name="Kjaerup R.B."/>
            <person name="Dalgaard T.S."/>
            <person name="Juul-Madsen H.R."/>
        </authorList>
    </citation>
    <scope>NUCLEOTIDE SEQUENCE [LARGE SCALE GENOMIC DNA]</scope>
    <source>
        <strain evidence="2 3">1165133.8</strain>
    </source>
</reference>
<comment type="caution">
    <text evidence="2">The sequence shown here is derived from an EMBL/GenBank/DDBJ whole genome shotgun (WGS) entry which is preliminary data.</text>
</comment>
<sequence length="125" mass="13863">MTIHDQHTDEVAAAEQQSSETAAPAKPEPTRAETSTAETLFADAELADLRGRWAGVQAAFVDDPKDCVQKADGLVSDVVEQLTTGFAHARSRLEEQWARGEEVSTEDLRQALMQYREFFERLLAV</sequence>
<evidence type="ECO:0000313" key="3">
    <source>
        <dbReference type="Proteomes" id="UP000093928"/>
    </source>
</evidence>
<accession>A0A1A3NRW0</accession>
<protein>
    <submittedName>
        <fullName evidence="2">Uncharacterized protein</fullName>
    </submittedName>
</protein>
<feature type="region of interest" description="Disordered" evidence="1">
    <location>
        <begin position="1"/>
        <end position="36"/>
    </location>
</feature>